<dbReference type="AlphaFoldDB" id="A0A807LJS4"/>
<dbReference type="GO" id="GO:0016746">
    <property type="term" value="F:acyltransferase activity"/>
    <property type="evidence" value="ECO:0007669"/>
    <property type="project" value="UniProtKB-KW"/>
</dbReference>
<evidence type="ECO:0000259" key="6">
    <source>
        <dbReference type="PROSITE" id="PS50968"/>
    </source>
</evidence>
<dbReference type="EMBL" id="CP019445">
    <property type="protein sequence ID" value="APZ05572.1"/>
    <property type="molecule type" value="Genomic_DNA"/>
</dbReference>
<dbReference type="Gene3D" id="3.30.559.10">
    <property type="entry name" value="Chloramphenicol acetyltransferase-like domain"/>
    <property type="match status" value="1"/>
</dbReference>
<feature type="compositionally biased region" description="Low complexity" evidence="5">
    <location>
        <begin position="99"/>
        <end position="122"/>
    </location>
</feature>
<keyword evidence="9" id="KW-1185">Reference proteome</keyword>
<dbReference type="KEGG" id="kco:BWI95_11220"/>
<dbReference type="CDD" id="cd06849">
    <property type="entry name" value="lipoyl_domain"/>
    <property type="match status" value="1"/>
</dbReference>
<keyword evidence="3 4" id="KW-0450">Lipoyl</keyword>
<organism evidence="8 9">
    <name type="scientific">Kosakonia cowanii JCM 10956 = DSM 18146</name>
    <dbReference type="NCBI Taxonomy" id="1300165"/>
    <lineage>
        <taxon>Bacteria</taxon>
        <taxon>Pseudomonadati</taxon>
        <taxon>Pseudomonadota</taxon>
        <taxon>Gammaproteobacteria</taxon>
        <taxon>Enterobacterales</taxon>
        <taxon>Enterobacteriaceae</taxon>
        <taxon>Kosakonia</taxon>
    </lineage>
</organism>
<dbReference type="PROSITE" id="PS50968">
    <property type="entry name" value="BIOTINYL_LIPOYL"/>
    <property type="match status" value="1"/>
</dbReference>
<dbReference type="Gene3D" id="4.10.320.10">
    <property type="entry name" value="E3-binding domain"/>
    <property type="match status" value="2"/>
</dbReference>
<dbReference type="PROSITE" id="PS51826">
    <property type="entry name" value="PSBD"/>
    <property type="match status" value="2"/>
</dbReference>
<feature type="domain" description="Lipoyl-binding" evidence="6">
    <location>
        <begin position="4"/>
        <end position="79"/>
    </location>
</feature>
<feature type="domain" description="Peripheral subunit-binding (PSBD)" evidence="7">
    <location>
        <begin position="216"/>
        <end position="253"/>
    </location>
</feature>
<evidence type="ECO:0000313" key="9">
    <source>
        <dbReference type="Proteomes" id="UP000187148"/>
    </source>
</evidence>
<dbReference type="EC" id="2.3.1.-" evidence="4"/>
<dbReference type="Pfam" id="PF00198">
    <property type="entry name" value="2-oxoacid_dh"/>
    <property type="match status" value="1"/>
</dbReference>
<accession>A0A807LJS4</accession>
<dbReference type="GO" id="GO:0006086">
    <property type="term" value="P:pyruvate decarboxylation to acetyl-CoA"/>
    <property type="evidence" value="ECO:0007669"/>
    <property type="project" value="InterPro"/>
</dbReference>
<evidence type="ECO:0000256" key="3">
    <source>
        <dbReference type="ARBA" id="ARBA00022823"/>
    </source>
</evidence>
<dbReference type="InterPro" id="IPR000089">
    <property type="entry name" value="Biotin_lipoyl"/>
</dbReference>
<dbReference type="InterPro" id="IPR001078">
    <property type="entry name" value="2-oxoacid_DH_actylTfrase"/>
</dbReference>
<dbReference type="SUPFAM" id="SSF51230">
    <property type="entry name" value="Single hybrid motif"/>
    <property type="match status" value="1"/>
</dbReference>
<comment type="cofactor">
    <cofactor evidence="1 4">
        <name>(R)-lipoate</name>
        <dbReference type="ChEBI" id="CHEBI:83088"/>
    </cofactor>
</comment>
<keyword evidence="4" id="KW-0808">Transferase</keyword>
<sequence length="508" mass="53932">MSTIRTLEIPKWGLSMEEGTLAQWLIKEGSAFSQGQDICEIETSKITNVLEAPWDGVLRRVLAQPGDTLPVGAVLALVADEAVSESELDAFAASLNSGAPQPAAETAPSTPAPAATTSSEPSAPAPAKPAAQDAIPAALRGETDETQVNATSHALRLAKKQGIDLSKVSGSGRDGRISVADLQAAITAGGSSAELQPRAAVKAKPRHTTQDDSQIPATPIARRLASQLGINLHDCRRSGSAGRVSRADVEALAALRGSGEKSVARTAEAVEERATYDSQPLSAMRRTIASRLQESKRNAPHFRLVSEVDLTRIQALRREVNSALPSLKVTLNDLLVKACAQALMSVPEMNVQYDEASQTIRRFHTADIAIAVALPGGLYTPILREANRKTVGAISRQLHELVTRTKAGTLKAEDFQGGTFCISNLGMFGIRQFDAIINPPQCAILAVGAAESRAVVHEGQIVARERLTLSLSCDHRVIDGAVGATFMQHLQRAIETPSLMLVEEARGE</sequence>
<dbReference type="PROSITE" id="PS00189">
    <property type="entry name" value="LIPOYL"/>
    <property type="match status" value="1"/>
</dbReference>
<dbReference type="PANTHER" id="PTHR23151">
    <property type="entry name" value="DIHYDROLIPOAMIDE ACETYL/SUCCINYL-TRANSFERASE-RELATED"/>
    <property type="match status" value="1"/>
</dbReference>
<feature type="domain" description="Peripheral subunit-binding (PSBD)" evidence="7">
    <location>
        <begin position="149"/>
        <end position="186"/>
    </location>
</feature>
<dbReference type="Pfam" id="PF02817">
    <property type="entry name" value="E3_binding"/>
    <property type="match status" value="2"/>
</dbReference>
<dbReference type="SUPFAM" id="SSF47005">
    <property type="entry name" value="Peripheral subunit-binding domain of 2-oxo acid dehydrogenase complex"/>
    <property type="match status" value="2"/>
</dbReference>
<dbReference type="InterPro" id="IPR004167">
    <property type="entry name" value="PSBD"/>
</dbReference>
<dbReference type="InterPro" id="IPR036625">
    <property type="entry name" value="E3-bd_dom_sf"/>
</dbReference>
<dbReference type="RefSeq" id="WP_076769483.1">
    <property type="nucleotide sequence ID" value="NZ_CP019445.1"/>
</dbReference>
<evidence type="ECO:0000256" key="5">
    <source>
        <dbReference type="SAM" id="MobiDB-lite"/>
    </source>
</evidence>
<dbReference type="Gene3D" id="2.40.50.100">
    <property type="match status" value="1"/>
</dbReference>
<dbReference type="SUPFAM" id="SSF52777">
    <property type="entry name" value="CoA-dependent acyltransferases"/>
    <property type="match status" value="1"/>
</dbReference>
<dbReference type="Proteomes" id="UP000187148">
    <property type="component" value="Chromosome"/>
</dbReference>
<proteinExistence type="inferred from homology"/>
<dbReference type="Pfam" id="PF00364">
    <property type="entry name" value="Biotin_lipoyl"/>
    <property type="match status" value="1"/>
</dbReference>
<evidence type="ECO:0000256" key="4">
    <source>
        <dbReference type="RuleBase" id="RU003423"/>
    </source>
</evidence>
<comment type="similarity">
    <text evidence="2 4">Belongs to the 2-oxoacid dehydrogenase family.</text>
</comment>
<dbReference type="InterPro" id="IPR011053">
    <property type="entry name" value="Single_hybrid_motif"/>
</dbReference>
<reference evidence="8 9" key="1">
    <citation type="submission" date="2017-01" db="EMBL/GenBank/DDBJ databases">
        <authorList>
            <person name="Cao J.-M."/>
        </authorList>
    </citation>
    <scope>NUCLEOTIDE SEQUENCE [LARGE SCALE GENOMIC DNA]</scope>
    <source>
        <strain evidence="8 9">888-76</strain>
    </source>
</reference>
<evidence type="ECO:0000313" key="8">
    <source>
        <dbReference type="EMBL" id="APZ05572.1"/>
    </source>
</evidence>
<dbReference type="InterPro" id="IPR023213">
    <property type="entry name" value="CAT-like_dom_sf"/>
</dbReference>
<dbReference type="GO" id="GO:0045254">
    <property type="term" value="C:pyruvate dehydrogenase complex"/>
    <property type="evidence" value="ECO:0007669"/>
    <property type="project" value="InterPro"/>
</dbReference>
<gene>
    <name evidence="8" type="ORF">BWI95_11220</name>
</gene>
<protein>
    <recommendedName>
        <fullName evidence="4">Dihydrolipoamide acetyltransferase component of pyruvate dehydrogenase complex</fullName>
        <ecNumber evidence="4">2.3.1.-</ecNumber>
    </recommendedName>
</protein>
<dbReference type="InterPro" id="IPR003016">
    <property type="entry name" value="2-oxoA_DH_lipoyl-BS"/>
</dbReference>
<dbReference type="PANTHER" id="PTHR23151:SF90">
    <property type="entry name" value="DIHYDROLIPOYLLYSINE-RESIDUE ACETYLTRANSFERASE COMPONENT OF PYRUVATE DEHYDROGENASE COMPLEX, MITOCHONDRIAL-RELATED"/>
    <property type="match status" value="1"/>
</dbReference>
<feature type="region of interest" description="Disordered" evidence="5">
    <location>
        <begin position="97"/>
        <end position="132"/>
    </location>
</feature>
<keyword evidence="4" id="KW-0012">Acyltransferase</keyword>
<evidence type="ECO:0000259" key="7">
    <source>
        <dbReference type="PROSITE" id="PS51826"/>
    </source>
</evidence>
<evidence type="ECO:0000256" key="2">
    <source>
        <dbReference type="ARBA" id="ARBA00007317"/>
    </source>
</evidence>
<name>A0A807LJS4_9ENTR</name>
<evidence type="ECO:0000256" key="1">
    <source>
        <dbReference type="ARBA" id="ARBA00001938"/>
    </source>
</evidence>
<dbReference type="InterPro" id="IPR045257">
    <property type="entry name" value="E2/Pdx1"/>
</dbReference>